<evidence type="ECO:0000313" key="2">
    <source>
        <dbReference type="EMBL" id="PSN96970.1"/>
    </source>
</evidence>
<evidence type="ECO:0000256" key="1">
    <source>
        <dbReference type="SAM" id="Phobius"/>
    </source>
</evidence>
<reference evidence="2 3" key="1">
    <citation type="submission" date="2017-04" db="EMBL/GenBank/DDBJ databases">
        <title>Novel microbial lineages endemic to geothermal iron-oxide mats fill important gaps in the evolutionary history of Archaea.</title>
        <authorList>
            <person name="Jay Z.J."/>
            <person name="Beam J.P."/>
            <person name="Dlakic M."/>
            <person name="Rusch D.B."/>
            <person name="Kozubal M.A."/>
            <person name="Inskeep W.P."/>
        </authorList>
    </citation>
    <scope>NUCLEOTIDE SEQUENCE [LARGE SCALE GENOMIC DNA]</scope>
    <source>
        <strain evidence="2">ECH_B_SAG-C16</strain>
    </source>
</reference>
<dbReference type="EMBL" id="NEXK01000036">
    <property type="protein sequence ID" value="PSN96970.1"/>
    <property type="molecule type" value="Genomic_DNA"/>
</dbReference>
<keyword evidence="1" id="KW-0472">Membrane</keyword>
<keyword evidence="1" id="KW-0812">Transmembrane</keyword>
<feature type="transmembrane region" description="Helical" evidence="1">
    <location>
        <begin position="7"/>
        <end position="26"/>
    </location>
</feature>
<accession>A0A2R6BEA3</accession>
<proteinExistence type="predicted"/>
<protein>
    <submittedName>
        <fullName evidence="2">Uncharacterized protein</fullName>
    </submittedName>
</protein>
<feature type="transmembrane region" description="Helical" evidence="1">
    <location>
        <begin position="46"/>
        <end position="67"/>
    </location>
</feature>
<name>A0A2R6BEA3_9ARCH</name>
<evidence type="ECO:0000313" key="3">
    <source>
        <dbReference type="Proteomes" id="UP000240681"/>
    </source>
</evidence>
<dbReference type="Proteomes" id="UP000240681">
    <property type="component" value="Unassembled WGS sequence"/>
</dbReference>
<gene>
    <name evidence="2" type="ORF">B9Q09_01815</name>
</gene>
<sequence>MKRVSLLGVFGVLWFIMFPLLIHLDGNIVEVTGLSSYTSFNVATKYYYMALFVLDSFIILVFSLYVLERRERLEG</sequence>
<organism evidence="2 3">
    <name type="scientific">Candidatus Marsarchaeota G2 archaeon ECH_B_SAG-C16</name>
    <dbReference type="NCBI Taxonomy" id="1978163"/>
    <lineage>
        <taxon>Archaea</taxon>
        <taxon>Candidatus Marsarchaeota</taxon>
        <taxon>Candidatus Marsarchaeota group 2</taxon>
    </lineage>
</organism>
<comment type="caution">
    <text evidence="2">The sequence shown here is derived from an EMBL/GenBank/DDBJ whole genome shotgun (WGS) entry which is preliminary data.</text>
</comment>
<keyword evidence="1" id="KW-1133">Transmembrane helix</keyword>
<dbReference type="AlphaFoldDB" id="A0A2R6BEA3"/>